<accession>A0A4Z2EDN8</accession>
<proteinExistence type="predicted"/>
<evidence type="ECO:0000313" key="1">
    <source>
        <dbReference type="EMBL" id="TNN26875.1"/>
    </source>
</evidence>
<keyword evidence="2" id="KW-1185">Reference proteome</keyword>
<reference evidence="1 2" key="1">
    <citation type="submission" date="2019-03" db="EMBL/GenBank/DDBJ databases">
        <title>First draft genome of Liparis tanakae, snailfish: a comprehensive survey of snailfish specific genes.</title>
        <authorList>
            <person name="Kim W."/>
            <person name="Song I."/>
            <person name="Jeong J.-H."/>
            <person name="Kim D."/>
            <person name="Kim S."/>
            <person name="Ryu S."/>
            <person name="Song J.Y."/>
            <person name="Lee S.K."/>
        </authorList>
    </citation>
    <scope>NUCLEOTIDE SEQUENCE [LARGE SCALE GENOMIC DNA]</scope>
    <source>
        <tissue evidence="1">Muscle</tissue>
    </source>
</reference>
<comment type="caution">
    <text evidence="1">The sequence shown here is derived from an EMBL/GenBank/DDBJ whole genome shotgun (WGS) entry which is preliminary data.</text>
</comment>
<dbReference type="AlphaFoldDB" id="A0A4Z2EDN8"/>
<gene>
    <name evidence="1" type="ORF">EYF80_062983</name>
</gene>
<dbReference type="EMBL" id="SRLO01009325">
    <property type="protein sequence ID" value="TNN26875.1"/>
    <property type="molecule type" value="Genomic_DNA"/>
</dbReference>
<organism evidence="1 2">
    <name type="scientific">Liparis tanakae</name>
    <name type="common">Tanaka's snailfish</name>
    <dbReference type="NCBI Taxonomy" id="230148"/>
    <lineage>
        <taxon>Eukaryota</taxon>
        <taxon>Metazoa</taxon>
        <taxon>Chordata</taxon>
        <taxon>Craniata</taxon>
        <taxon>Vertebrata</taxon>
        <taxon>Euteleostomi</taxon>
        <taxon>Actinopterygii</taxon>
        <taxon>Neopterygii</taxon>
        <taxon>Teleostei</taxon>
        <taxon>Neoteleostei</taxon>
        <taxon>Acanthomorphata</taxon>
        <taxon>Eupercaria</taxon>
        <taxon>Perciformes</taxon>
        <taxon>Cottioidei</taxon>
        <taxon>Cottales</taxon>
        <taxon>Liparidae</taxon>
        <taxon>Liparis</taxon>
    </lineage>
</organism>
<name>A0A4Z2EDN8_9TELE</name>
<evidence type="ECO:0000313" key="2">
    <source>
        <dbReference type="Proteomes" id="UP000314294"/>
    </source>
</evidence>
<dbReference type="Proteomes" id="UP000314294">
    <property type="component" value="Unassembled WGS sequence"/>
</dbReference>
<sequence length="98" mass="11194">MQTSEAEAPPLFFFSRVEKNKVAALLSRSVAHYRPAGRSLPTRWSLTTDPLFSEKTRQVPRDEETTLRPRPIPVLLTSGFPSLRLRTTVASRRCYGYK</sequence>
<protein>
    <submittedName>
        <fullName evidence="1">Uncharacterized protein</fullName>
    </submittedName>
</protein>